<evidence type="ECO:0000313" key="1">
    <source>
        <dbReference type="EMBL" id="BBY44385.1"/>
    </source>
</evidence>
<sequence>MRMTATSVDHSDKGAGLRGVPAVVAKAESTKTGWPSGAAGTKRVLVRLLDDLADVSPPTHRSTAYRNGYTAGIRFARICVLDEIALASGTLVKSSQTRGRRPDRERVRAGVALSTIAARLSRDAVPDADDGAAGRQDAISLALQLVSECERQIGQETGGV</sequence>
<organism evidence="1 2">
    <name type="scientific">Mycolicibacterium celeriflavum</name>
    <name type="common">Mycobacterium celeriflavum</name>
    <dbReference type="NCBI Taxonomy" id="1249101"/>
    <lineage>
        <taxon>Bacteria</taxon>
        <taxon>Bacillati</taxon>
        <taxon>Actinomycetota</taxon>
        <taxon>Actinomycetes</taxon>
        <taxon>Mycobacteriales</taxon>
        <taxon>Mycobacteriaceae</taxon>
        <taxon>Mycolicibacterium</taxon>
    </lineage>
</organism>
<keyword evidence="2" id="KW-1185">Reference proteome</keyword>
<dbReference type="KEGG" id="mcee:MCEL_26800"/>
<dbReference type="EMBL" id="AP022591">
    <property type="protein sequence ID" value="BBY44385.1"/>
    <property type="molecule type" value="Genomic_DNA"/>
</dbReference>
<protein>
    <submittedName>
        <fullName evidence="1">Uncharacterized protein</fullName>
    </submittedName>
</protein>
<name>A0A7I7RKK9_MYCCF</name>
<evidence type="ECO:0000313" key="2">
    <source>
        <dbReference type="Proteomes" id="UP000466431"/>
    </source>
</evidence>
<proteinExistence type="predicted"/>
<dbReference type="Proteomes" id="UP000466431">
    <property type="component" value="Chromosome"/>
</dbReference>
<accession>A0A7I7RKK9</accession>
<dbReference type="AlphaFoldDB" id="A0A7I7RKK9"/>
<reference evidence="1 2" key="1">
    <citation type="journal article" date="2019" name="Emerg. Microbes Infect.">
        <title>Comprehensive subspecies identification of 175 nontuberculous mycobacteria species based on 7547 genomic profiles.</title>
        <authorList>
            <person name="Matsumoto Y."/>
            <person name="Kinjo T."/>
            <person name="Motooka D."/>
            <person name="Nabeya D."/>
            <person name="Jung N."/>
            <person name="Uechi K."/>
            <person name="Horii T."/>
            <person name="Iida T."/>
            <person name="Fujita J."/>
            <person name="Nakamura S."/>
        </authorList>
    </citation>
    <scope>NUCLEOTIDE SEQUENCE [LARGE SCALE GENOMIC DNA]</scope>
    <source>
        <strain evidence="1 2">JCM 18439</strain>
    </source>
</reference>
<gene>
    <name evidence="1" type="ORF">MCEL_26800</name>
</gene>